<evidence type="ECO:0000313" key="3">
    <source>
        <dbReference type="EMBL" id="KAJ9709953.1"/>
    </source>
</evidence>
<dbReference type="Proteomes" id="UP001168098">
    <property type="component" value="Unassembled WGS sequence"/>
</dbReference>
<dbReference type="Pfam" id="PF00514">
    <property type="entry name" value="Arm"/>
    <property type="match status" value="1"/>
</dbReference>
<evidence type="ECO:0000256" key="1">
    <source>
        <dbReference type="ARBA" id="ARBA00022737"/>
    </source>
</evidence>
<dbReference type="InterPro" id="IPR054296">
    <property type="entry name" value="DUF7032"/>
</dbReference>
<protein>
    <recommendedName>
        <fullName evidence="2">DUF7032 domain-containing protein</fullName>
    </recommendedName>
</protein>
<feature type="domain" description="DUF7032" evidence="2">
    <location>
        <begin position="48"/>
        <end position="155"/>
    </location>
</feature>
<gene>
    <name evidence="3" type="ORF">PVL29_001436</name>
</gene>
<sequence>MLHQIKRLRFAIRSMLSFVAKNFTVSCSSLSGTLAMKLPECPRLQQWEQLLCALTEETPHVEAFKGKWAVIGAKLALLPTQLTQLAESPNSESQLASELVEAVSQTLSDALSLARKCRNPNLVGGKLRTQSDIDAVTAKLRQHISDLDLLARTGVLEESSGSVSSRREWVRVEARNLMTRLQIGSAESRNSAMESLLRLLNEDDKNVLIVVAQGVVPILTRLLDSACPEMKAKAVSAISRVSVVDSCKHVLFAEGLQLINQLIRVLESRSGFAKEKACIALQALSFSKENARAIGCRGGIGALLEICEAGTPCSQAYAAGVLRNLAGINEIHPNFIEENAVPVLIGLAGSGTFVAQENAIGCLCNLVSEDQSMRLLVAREGGVECLKTFWDSAPSVNSLEVAVGLLKNLASCRTVAEAIVSADFIGKLKGVLSCGAVGVRIAAAGVVYELGFSSRTRKEMGEAGFIPHLVMMLEAKAVEEKEMAAKALSSLMLYSGNRRIFTKQEKGIECAVQLLDPLQNLDKKYAISVLASIGNSKKCRKQIIAAGACAYLQKLIEMEIDGAKKLYESLDGNSNIWGLFGRTK</sequence>
<keyword evidence="4" id="KW-1185">Reference proteome</keyword>
<dbReference type="Gene3D" id="1.25.10.10">
    <property type="entry name" value="Leucine-rich Repeat Variant"/>
    <property type="match status" value="2"/>
</dbReference>
<dbReference type="PANTHER" id="PTHR46043">
    <property type="entry name" value="ARM REPEAT SUPERFAMILY PROTEIN"/>
    <property type="match status" value="1"/>
</dbReference>
<dbReference type="PANTHER" id="PTHR46043:SF13">
    <property type="entry name" value="ARM REPEAT SUPERFAMILY PROTEIN"/>
    <property type="match status" value="1"/>
</dbReference>
<name>A0AA39ALN9_VITRO</name>
<organism evidence="3 4">
    <name type="scientific">Vitis rotundifolia</name>
    <name type="common">Muscadine grape</name>
    <dbReference type="NCBI Taxonomy" id="103349"/>
    <lineage>
        <taxon>Eukaryota</taxon>
        <taxon>Viridiplantae</taxon>
        <taxon>Streptophyta</taxon>
        <taxon>Embryophyta</taxon>
        <taxon>Tracheophyta</taxon>
        <taxon>Spermatophyta</taxon>
        <taxon>Magnoliopsida</taxon>
        <taxon>eudicotyledons</taxon>
        <taxon>Gunneridae</taxon>
        <taxon>Pentapetalae</taxon>
        <taxon>rosids</taxon>
        <taxon>Vitales</taxon>
        <taxon>Vitaceae</taxon>
        <taxon>Viteae</taxon>
        <taxon>Vitis</taxon>
    </lineage>
</organism>
<evidence type="ECO:0000313" key="4">
    <source>
        <dbReference type="Proteomes" id="UP001168098"/>
    </source>
</evidence>
<dbReference type="SUPFAM" id="SSF48371">
    <property type="entry name" value="ARM repeat"/>
    <property type="match status" value="1"/>
</dbReference>
<reference evidence="3 4" key="1">
    <citation type="journal article" date="2023" name="BMC Biotechnol.">
        <title>Vitis rotundifolia cv Carlos genome sequencing.</title>
        <authorList>
            <person name="Huff M."/>
            <person name="Hulse-Kemp A."/>
            <person name="Scheffler B."/>
            <person name="Youngblood R."/>
            <person name="Simpson S."/>
            <person name="Babiker E."/>
            <person name="Staton M."/>
        </authorList>
    </citation>
    <scope>NUCLEOTIDE SEQUENCE [LARGE SCALE GENOMIC DNA]</scope>
    <source>
        <tissue evidence="3">Leaf</tissue>
    </source>
</reference>
<evidence type="ECO:0000259" key="2">
    <source>
        <dbReference type="Pfam" id="PF23005"/>
    </source>
</evidence>
<keyword evidence="1" id="KW-0677">Repeat</keyword>
<dbReference type="AlphaFoldDB" id="A0AA39ALN9"/>
<proteinExistence type="predicted"/>
<dbReference type="EMBL" id="JARBHA010000001">
    <property type="protein sequence ID" value="KAJ9709953.1"/>
    <property type="molecule type" value="Genomic_DNA"/>
</dbReference>
<dbReference type="InterPro" id="IPR000225">
    <property type="entry name" value="Armadillo"/>
</dbReference>
<dbReference type="InterPro" id="IPR011989">
    <property type="entry name" value="ARM-like"/>
</dbReference>
<dbReference type="SMART" id="SM00185">
    <property type="entry name" value="ARM"/>
    <property type="match status" value="5"/>
</dbReference>
<dbReference type="InterPro" id="IPR016024">
    <property type="entry name" value="ARM-type_fold"/>
</dbReference>
<accession>A0AA39ALN9</accession>
<dbReference type="Pfam" id="PF23005">
    <property type="entry name" value="DUF7032"/>
    <property type="match status" value="1"/>
</dbReference>
<comment type="caution">
    <text evidence="3">The sequence shown here is derived from an EMBL/GenBank/DDBJ whole genome shotgun (WGS) entry which is preliminary data.</text>
</comment>